<gene>
    <name evidence="1" type="ORF">HNY73_001349</name>
</gene>
<reference evidence="1" key="1">
    <citation type="journal article" date="2020" name="bioRxiv">
        <title>Chromosome-level reference genome of the European wasp spider Argiope bruennichi: a resource for studies on range expansion and evolutionary adaptation.</title>
        <authorList>
            <person name="Sheffer M.M."/>
            <person name="Hoppe A."/>
            <person name="Krehenwinkel H."/>
            <person name="Uhl G."/>
            <person name="Kuss A.W."/>
            <person name="Jensen L."/>
            <person name="Jensen C."/>
            <person name="Gillespie R.G."/>
            <person name="Hoff K.J."/>
            <person name="Prost S."/>
        </authorList>
    </citation>
    <scope>NUCLEOTIDE SEQUENCE</scope>
</reference>
<organism evidence="1 2">
    <name type="scientific">Argiope bruennichi</name>
    <name type="common">Wasp spider</name>
    <name type="synonym">Aranea bruennichi</name>
    <dbReference type="NCBI Taxonomy" id="94029"/>
    <lineage>
        <taxon>Eukaryota</taxon>
        <taxon>Metazoa</taxon>
        <taxon>Ecdysozoa</taxon>
        <taxon>Arthropoda</taxon>
        <taxon>Chelicerata</taxon>
        <taxon>Arachnida</taxon>
        <taxon>Araneae</taxon>
        <taxon>Araneomorphae</taxon>
        <taxon>Entelegynae</taxon>
        <taxon>Araneoidea</taxon>
        <taxon>Araneidae</taxon>
        <taxon>Argiope</taxon>
    </lineage>
</organism>
<keyword evidence="2" id="KW-1185">Reference proteome</keyword>
<sequence length="197" mass="21069">MGFKEPPKISSNNITFGTVHILHTLLKETVQRTSFKMRFLLLIAVLPCLVLADTLFSSDDSKKATGVETLDALPSSNHSPARRGVFSKCNFLTCKGKCCGSDFCCPFSGAKCCPDNKCCPKGTQCCPVGCCPKGQDCCGGGCCADGQKCCGSWCCKKKQQCACLCEGGTCGRNNGTFSCFGYEVINGKCISNEFHCH</sequence>
<evidence type="ECO:0000313" key="1">
    <source>
        <dbReference type="EMBL" id="KAF8797036.1"/>
    </source>
</evidence>
<dbReference type="Proteomes" id="UP000807504">
    <property type="component" value="Unassembled WGS sequence"/>
</dbReference>
<comment type="caution">
    <text evidence="1">The sequence shown here is derived from an EMBL/GenBank/DDBJ whole genome shotgun (WGS) entry which is preliminary data.</text>
</comment>
<dbReference type="AlphaFoldDB" id="A0A8T0G2A5"/>
<protein>
    <submittedName>
        <fullName evidence="1">Uncharacterized protein</fullName>
    </submittedName>
</protein>
<proteinExistence type="predicted"/>
<reference evidence="1" key="2">
    <citation type="submission" date="2020-06" db="EMBL/GenBank/DDBJ databases">
        <authorList>
            <person name="Sheffer M."/>
        </authorList>
    </citation>
    <scope>NUCLEOTIDE SEQUENCE</scope>
</reference>
<accession>A0A8T0G2A5</accession>
<name>A0A8T0G2A5_ARGBR</name>
<evidence type="ECO:0000313" key="2">
    <source>
        <dbReference type="Proteomes" id="UP000807504"/>
    </source>
</evidence>
<dbReference type="EMBL" id="JABXBU010000001">
    <property type="protein sequence ID" value="KAF8797036.1"/>
    <property type="molecule type" value="Genomic_DNA"/>
</dbReference>